<dbReference type="GO" id="GO:0005525">
    <property type="term" value="F:GTP binding"/>
    <property type="evidence" value="ECO:0007669"/>
    <property type="project" value="UniProtKB-KW"/>
</dbReference>
<evidence type="ECO:0000256" key="6">
    <source>
        <dbReference type="SAM" id="Coils"/>
    </source>
</evidence>
<feature type="coiled-coil region" evidence="6">
    <location>
        <begin position="882"/>
        <end position="916"/>
    </location>
</feature>
<dbReference type="PANTHER" id="PTHR10465:SF0">
    <property type="entry name" value="SARCALUMENIN"/>
    <property type="match status" value="1"/>
</dbReference>
<keyword evidence="9" id="KW-1185">Reference proteome</keyword>
<dbReference type="Pfam" id="PF00350">
    <property type="entry name" value="Dynamin_N"/>
    <property type="match status" value="2"/>
</dbReference>
<evidence type="ECO:0000256" key="3">
    <source>
        <dbReference type="ARBA" id="ARBA00022801"/>
    </source>
</evidence>
<dbReference type="GO" id="GO:0003924">
    <property type="term" value="F:GTPase activity"/>
    <property type="evidence" value="ECO:0007669"/>
    <property type="project" value="InterPro"/>
</dbReference>
<dbReference type="InterPro" id="IPR045063">
    <property type="entry name" value="Dynamin_N"/>
</dbReference>
<protein>
    <recommendedName>
        <fullName evidence="7">Dynamin N-terminal domain-containing protein</fullName>
    </recommendedName>
</protein>
<feature type="domain" description="Dynamin N-terminal" evidence="7">
    <location>
        <begin position="607"/>
        <end position="806"/>
    </location>
</feature>
<evidence type="ECO:0000256" key="5">
    <source>
        <dbReference type="ARBA" id="ARBA00023136"/>
    </source>
</evidence>
<keyword evidence="6" id="KW-0175">Coiled coil</keyword>
<name>A0A4R6BMF6_9STAP</name>
<evidence type="ECO:0000313" key="8">
    <source>
        <dbReference type="EMBL" id="TDM03014.1"/>
    </source>
</evidence>
<keyword evidence="4" id="KW-0342">GTP-binding</keyword>
<dbReference type="GO" id="GO:0016020">
    <property type="term" value="C:membrane"/>
    <property type="evidence" value="ECO:0007669"/>
    <property type="project" value="UniProtKB-SubCell"/>
</dbReference>
<keyword evidence="3" id="KW-0378">Hydrolase</keyword>
<sequence length="1138" mass="132165">MTNITVMKFCYIIHKKGINMEKKEQIDLLYKLKKEVEKSDNQLLVSQINEVIKKVFEEKKIISFVGHFSSGKSSLINYLLSEDILPSSPVPTTSNSAQITIADEEEIIVNLENQEYAVASDYDEVKRINTQNQRIESVEIKHINQELPLGLTLQDTPGIDAAFSNHEQNTMKYLLTSDVIVYTVEYNHVESEKNFKEMKRLNALGVPIIFIVNQIDKHDENEITINAFEASIRHNLKTWDIKLLHMLFTSIYPHELNQVEQLKELLFNSEIVNESGDAFFDRITQYITAQQLDYLKDKQAVILDDLNLDNDSIETERAAIIETQSLSEEQSLFQTAESTEQYFLKTIRDILKNAYLIPFEIREEIKTLLEVYSPDYKVSGFFGKDKKRQELRSQQMNLVLNDLNDSIEKQVNFHIRSLYDQHAKYSAGDWLDEVRHYTFELHADDLLSLMNSQAMVTQDYVLNYTEQVKNYIEQAVVRQNHPYIEMFIKNLNMSKLNPVASGSAQLLEQYDALAELIESLTTKNYQHYYIHVDESIDRLIDRTQVALEFQSEQETKKKESRTVERQDSHLDEAIKQLDKFSQIDYFTDVTARLNKQLDRIQHDITRIVVFGAFSAGKSSLINALLGNQYLISSPNPTTAAITELSYGRTHAVKFKTVQMLVNELNKIGRTVGIEAGDVNTWLRQYDRQQPELDHQFKKFIEALTTNYAHYESYLTDGSVIEIQDDEIEKYSAIDSHSAFVDRIYLQYEIDFLRDKVIIDSPGIGSTNMRHTNETTEIIADSDLLIYVSYFNHVFTESDKQFIKYLDDLQILSADSQTFYVINAIDLARNAAELEQVRDYFDSELSQLNVDSALFGVSSKQALEERDHHFNEFFEAIQHFAEVDSRQQKITQFENGVKQLEAQAHRIISHAEEAKQEEAARREYYDELKAAPSFKETQIHYSLEKAEQELNEQLTFMKDRFRIQLYDLIKVYFNKREVNLAGYIGELSNKLEEEWSMIIPRLNYAFNQSLINQTAVIRQTLSNHQLIVTLEEKKLLPVGKQYVDARLQPLNIKVTNRNLSNRESLDALYETIHSASMSRAEDKLKQFGQIIAAELTKRENELAADWLMYNDQLMEDIAEREQHVLDETVVNQIRQVMEG</sequence>
<feature type="domain" description="Dynamin N-terminal" evidence="7">
    <location>
        <begin position="62"/>
        <end position="214"/>
    </location>
</feature>
<dbReference type="InterPro" id="IPR027094">
    <property type="entry name" value="Mitofusin_fam"/>
</dbReference>
<dbReference type="Gene3D" id="3.40.50.300">
    <property type="entry name" value="P-loop containing nucleotide triphosphate hydrolases"/>
    <property type="match status" value="2"/>
</dbReference>
<dbReference type="PANTHER" id="PTHR10465">
    <property type="entry name" value="TRANSMEMBRANE GTPASE FZO1"/>
    <property type="match status" value="1"/>
</dbReference>
<proteinExistence type="predicted"/>
<keyword evidence="2" id="KW-0547">Nucleotide-binding</keyword>
<evidence type="ECO:0000259" key="7">
    <source>
        <dbReference type="Pfam" id="PF00350"/>
    </source>
</evidence>
<dbReference type="EMBL" id="SCWE01000001">
    <property type="protein sequence ID" value="TDM03014.1"/>
    <property type="molecule type" value="Genomic_DNA"/>
</dbReference>
<keyword evidence="5" id="KW-0472">Membrane</keyword>
<dbReference type="SUPFAM" id="SSF52540">
    <property type="entry name" value="P-loop containing nucleoside triphosphate hydrolases"/>
    <property type="match status" value="2"/>
</dbReference>
<evidence type="ECO:0000256" key="4">
    <source>
        <dbReference type="ARBA" id="ARBA00023134"/>
    </source>
</evidence>
<gene>
    <name evidence="8" type="ORF">ERX37_02715</name>
</gene>
<dbReference type="AlphaFoldDB" id="A0A4R6BMF6"/>
<comment type="caution">
    <text evidence="8">The sequence shown here is derived from an EMBL/GenBank/DDBJ whole genome shotgun (WGS) entry which is preliminary data.</text>
</comment>
<accession>A0A4R6BMF6</accession>
<dbReference type="InterPro" id="IPR027417">
    <property type="entry name" value="P-loop_NTPase"/>
</dbReference>
<evidence type="ECO:0000256" key="2">
    <source>
        <dbReference type="ARBA" id="ARBA00022741"/>
    </source>
</evidence>
<evidence type="ECO:0000313" key="9">
    <source>
        <dbReference type="Proteomes" id="UP000295328"/>
    </source>
</evidence>
<reference evidence="8 9" key="1">
    <citation type="submission" date="2019-01" db="EMBL/GenBank/DDBJ databases">
        <title>Draft genome sequences of the type strains of six Macrococcus species.</title>
        <authorList>
            <person name="Mazhar S."/>
            <person name="Altermann E."/>
            <person name="Hill C."/>
            <person name="Mcauliffe O."/>
        </authorList>
    </citation>
    <scope>NUCLEOTIDE SEQUENCE [LARGE SCALE GENOMIC DNA]</scope>
    <source>
        <strain evidence="8 9">CCM4809</strain>
    </source>
</reference>
<dbReference type="Proteomes" id="UP000295328">
    <property type="component" value="Unassembled WGS sequence"/>
</dbReference>
<evidence type="ECO:0000256" key="1">
    <source>
        <dbReference type="ARBA" id="ARBA00004370"/>
    </source>
</evidence>
<comment type="subcellular location">
    <subcellularLocation>
        <location evidence="1">Membrane</location>
    </subcellularLocation>
</comment>
<organism evidence="8 9">
    <name type="scientific">Macrococcus hajekii</name>
    <dbReference type="NCBI Taxonomy" id="198482"/>
    <lineage>
        <taxon>Bacteria</taxon>
        <taxon>Bacillati</taxon>
        <taxon>Bacillota</taxon>
        <taxon>Bacilli</taxon>
        <taxon>Bacillales</taxon>
        <taxon>Staphylococcaceae</taxon>
        <taxon>Macrococcus</taxon>
    </lineage>
</organism>